<dbReference type="PANTHER" id="PTHR43775:SF37">
    <property type="entry name" value="SI:DKEY-61P9.11"/>
    <property type="match status" value="1"/>
</dbReference>
<evidence type="ECO:0000256" key="2">
    <source>
        <dbReference type="ARBA" id="ARBA00022553"/>
    </source>
</evidence>
<dbReference type="PROSITE" id="PS52004">
    <property type="entry name" value="KS3_2"/>
    <property type="match status" value="1"/>
</dbReference>
<dbReference type="Pfam" id="PF02801">
    <property type="entry name" value="Ketoacyl-synt_C"/>
    <property type="match status" value="1"/>
</dbReference>
<dbReference type="InterPro" id="IPR020841">
    <property type="entry name" value="PKS_Beta-ketoAc_synthase_dom"/>
</dbReference>
<dbReference type="GO" id="GO:0044550">
    <property type="term" value="P:secondary metabolite biosynthetic process"/>
    <property type="evidence" value="ECO:0007669"/>
    <property type="project" value="TreeGrafter"/>
</dbReference>
<dbReference type="InterPro" id="IPR050091">
    <property type="entry name" value="PKS_NRPS_Biosynth_Enz"/>
</dbReference>
<dbReference type="InterPro" id="IPR014031">
    <property type="entry name" value="Ketoacyl_synth_C"/>
</dbReference>
<accession>A0A8E2DY06</accession>
<reference evidence="4 5" key="1">
    <citation type="journal article" date="2016" name="Nat. Commun.">
        <title>Ectomycorrhizal ecology is imprinted in the genome of the dominant symbiotic fungus Cenococcum geophilum.</title>
        <authorList>
            <consortium name="DOE Joint Genome Institute"/>
            <person name="Peter M."/>
            <person name="Kohler A."/>
            <person name="Ohm R.A."/>
            <person name="Kuo A."/>
            <person name="Krutzmann J."/>
            <person name="Morin E."/>
            <person name="Arend M."/>
            <person name="Barry K.W."/>
            <person name="Binder M."/>
            <person name="Choi C."/>
            <person name="Clum A."/>
            <person name="Copeland A."/>
            <person name="Grisel N."/>
            <person name="Haridas S."/>
            <person name="Kipfer T."/>
            <person name="LaButti K."/>
            <person name="Lindquist E."/>
            <person name="Lipzen A."/>
            <person name="Maire R."/>
            <person name="Meier B."/>
            <person name="Mihaltcheva S."/>
            <person name="Molinier V."/>
            <person name="Murat C."/>
            <person name="Poggeler S."/>
            <person name="Quandt C.A."/>
            <person name="Sperisen C."/>
            <person name="Tritt A."/>
            <person name="Tisserant E."/>
            <person name="Crous P.W."/>
            <person name="Henrissat B."/>
            <person name="Nehls U."/>
            <person name="Egli S."/>
            <person name="Spatafora J.W."/>
            <person name="Grigoriev I.V."/>
            <person name="Martin F.M."/>
        </authorList>
    </citation>
    <scope>NUCLEOTIDE SEQUENCE [LARGE SCALE GENOMIC DNA]</scope>
    <source>
        <strain evidence="4 5">CBS 459.81</strain>
    </source>
</reference>
<organism evidence="4 5">
    <name type="scientific">Lepidopterella palustris CBS 459.81</name>
    <dbReference type="NCBI Taxonomy" id="1314670"/>
    <lineage>
        <taxon>Eukaryota</taxon>
        <taxon>Fungi</taxon>
        <taxon>Dikarya</taxon>
        <taxon>Ascomycota</taxon>
        <taxon>Pezizomycotina</taxon>
        <taxon>Dothideomycetes</taxon>
        <taxon>Pleosporomycetidae</taxon>
        <taxon>Mytilinidiales</taxon>
        <taxon>Argynnaceae</taxon>
        <taxon>Lepidopterella</taxon>
    </lineage>
</organism>
<evidence type="ECO:0000259" key="3">
    <source>
        <dbReference type="PROSITE" id="PS52004"/>
    </source>
</evidence>
<keyword evidence="2" id="KW-0597">Phosphoprotein</keyword>
<dbReference type="AlphaFoldDB" id="A0A8E2DY06"/>
<dbReference type="SUPFAM" id="SSF53901">
    <property type="entry name" value="Thiolase-like"/>
    <property type="match status" value="1"/>
</dbReference>
<evidence type="ECO:0000256" key="1">
    <source>
        <dbReference type="ARBA" id="ARBA00022450"/>
    </source>
</evidence>
<dbReference type="OrthoDB" id="3799328at2759"/>
<dbReference type="Pfam" id="PF00698">
    <property type="entry name" value="Acyl_transf_1"/>
    <property type="match status" value="1"/>
</dbReference>
<dbReference type="Gene3D" id="3.40.366.10">
    <property type="entry name" value="Malonyl-Coenzyme A Acyl Carrier Protein, domain 2"/>
    <property type="match status" value="1"/>
</dbReference>
<sequence>MTEQGVVSLTGTCKLFDAAADRYARVFGKHWVIIGSVKPNVGHGEGASGLTSLIKMVLALENNTIPPNMLFNTPNLKILFGEAKLSVPLQPSLWPASARQRVSENSFGISGVNAYVILDFAASFNVRVSTIPRAANSRPELLVFSANYAESLKRATENYKEYIETNNVALGDLVYILGARRNYLSYRSFTKSSSLNKAEFSQPLYTAFQIGIVNLLRSWNVSPHCVVGHSSGEIAAAYTANAITAKEGILIAYY</sequence>
<dbReference type="EMBL" id="KV745680">
    <property type="protein sequence ID" value="OCK73704.1"/>
    <property type="molecule type" value="Genomic_DNA"/>
</dbReference>
<dbReference type="InterPro" id="IPR001227">
    <property type="entry name" value="Ac_transferase_dom_sf"/>
</dbReference>
<dbReference type="Gene3D" id="3.40.47.10">
    <property type="match status" value="1"/>
</dbReference>
<gene>
    <name evidence="4" type="ORF">K432DRAFT_420625</name>
</gene>
<proteinExistence type="predicted"/>
<dbReference type="InterPro" id="IPR016035">
    <property type="entry name" value="Acyl_Trfase/lysoPLipase"/>
</dbReference>
<dbReference type="Proteomes" id="UP000250266">
    <property type="component" value="Unassembled WGS sequence"/>
</dbReference>
<keyword evidence="5" id="KW-1185">Reference proteome</keyword>
<dbReference type="Pfam" id="PF16197">
    <property type="entry name" value="KAsynt_C_assoc"/>
    <property type="match status" value="1"/>
</dbReference>
<evidence type="ECO:0000313" key="4">
    <source>
        <dbReference type="EMBL" id="OCK73704.1"/>
    </source>
</evidence>
<keyword evidence="1" id="KW-0596">Phosphopantetheine</keyword>
<name>A0A8E2DY06_9PEZI</name>
<protein>
    <submittedName>
        <fullName evidence="4">Thiolase-like protein</fullName>
    </submittedName>
</protein>
<dbReference type="GO" id="GO:0006633">
    <property type="term" value="P:fatty acid biosynthetic process"/>
    <property type="evidence" value="ECO:0007669"/>
    <property type="project" value="TreeGrafter"/>
</dbReference>
<dbReference type="InterPro" id="IPR014043">
    <property type="entry name" value="Acyl_transferase_dom"/>
</dbReference>
<dbReference type="GO" id="GO:0004312">
    <property type="term" value="F:fatty acid synthase activity"/>
    <property type="evidence" value="ECO:0007669"/>
    <property type="project" value="TreeGrafter"/>
</dbReference>
<feature type="domain" description="Ketosynthase family 3 (KS3)" evidence="3">
    <location>
        <begin position="1"/>
        <end position="120"/>
    </location>
</feature>
<evidence type="ECO:0000313" key="5">
    <source>
        <dbReference type="Proteomes" id="UP000250266"/>
    </source>
</evidence>
<dbReference type="SUPFAM" id="SSF52151">
    <property type="entry name" value="FabD/lysophospholipase-like"/>
    <property type="match status" value="1"/>
</dbReference>
<dbReference type="PANTHER" id="PTHR43775">
    <property type="entry name" value="FATTY ACID SYNTHASE"/>
    <property type="match status" value="1"/>
</dbReference>
<dbReference type="InterPro" id="IPR032821">
    <property type="entry name" value="PKS_assoc"/>
</dbReference>
<dbReference type="InterPro" id="IPR016039">
    <property type="entry name" value="Thiolase-like"/>
</dbReference>